<dbReference type="PANTHER" id="PTHR12145">
    <property type="entry name" value="MANNAN ENDO-1,6-ALPHA-MANNOSIDASE DCW1"/>
    <property type="match status" value="1"/>
</dbReference>
<dbReference type="SUPFAM" id="SSF48208">
    <property type="entry name" value="Six-hairpin glycosidases"/>
    <property type="match status" value="1"/>
</dbReference>
<keyword evidence="7 8" id="KW-0326">Glycosidase</keyword>
<dbReference type="Proteomes" id="UP000275385">
    <property type="component" value="Unassembled WGS sequence"/>
</dbReference>
<name>A0A420Y2Q3_9PEZI</name>
<evidence type="ECO:0000313" key="10">
    <source>
        <dbReference type="EMBL" id="RKU42166.1"/>
    </source>
</evidence>
<dbReference type="InterPro" id="IPR005198">
    <property type="entry name" value="Glyco_hydro_76"/>
</dbReference>
<dbReference type="InterPro" id="IPR008928">
    <property type="entry name" value="6-hairpin_glycosidase_sf"/>
</dbReference>
<evidence type="ECO:0000256" key="9">
    <source>
        <dbReference type="SAM" id="MobiDB-lite"/>
    </source>
</evidence>
<dbReference type="InterPro" id="IPR014480">
    <property type="entry name" value="Mannan-1_6-alpha_mannosidase"/>
</dbReference>
<dbReference type="AlphaFoldDB" id="A0A420Y2Q3"/>
<evidence type="ECO:0000256" key="7">
    <source>
        <dbReference type="ARBA" id="ARBA00023295"/>
    </source>
</evidence>
<gene>
    <name evidence="10" type="ORF">DL546_001664</name>
</gene>
<comment type="similarity">
    <text evidence="2 8">Belongs to the glycosyl hydrolase 76 family.</text>
</comment>
<evidence type="ECO:0000256" key="4">
    <source>
        <dbReference type="ARBA" id="ARBA00022729"/>
    </source>
</evidence>
<dbReference type="STRING" id="177199.A0A420Y2Q3"/>
<dbReference type="GO" id="GO:0008496">
    <property type="term" value="F:mannan endo-1,6-alpha-mannosidase activity"/>
    <property type="evidence" value="ECO:0007669"/>
    <property type="project" value="UniProtKB-UniRule"/>
</dbReference>
<reference evidence="10 11" key="1">
    <citation type="submission" date="2018-08" db="EMBL/GenBank/DDBJ databases">
        <title>Draft genome of the lignicolous fungus Coniochaeta pulveracea.</title>
        <authorList>
            <person name="Borstlap C.J."/>
            <person name="De Witt R.N."/>
            <person name="Botha A."/>
            <person name="Volschenk H."/>
        </authorList>
    </citation>
    <scope>NUCLEOTIDE SEQUENCE [LARGE SCALE GENOMIC DNA]</scope>
    <source>
        <strain evidence="10 11">CAB683</strain>
    </source>
</reference>
<keyword evidence="5 8" id="KW-0378">Hydrolase</keyword>
<evidence type="ECO:0000256" key="6">
    <source>
        <dbReference type="ARBA" id="ARBA00023180"/>
    </source>
</evidence>
<dbReference type="PIRSF" id="PIRSF016302">
    <property type="entry name" value="Man_a_manosd"/>
    <property type="match status" value="1"/>
</dbReference>
<evidence type="ECO:0000256" key="3">
    <source>
        <dbReference type="ARBA" id="ARBA00012350"/>
    </source>
</evidence>
<keyword evidence="6" id="KW-0325">Glycoprotein</keyword>
<dbReference type="Gene3D" id="1.50.10.20">
    <property type="match status" value="1"/>
</dbReference>
<keyword evidence="4" id="KW-0732">Signal</keyword>
<evidence type="ECO:0000256" key="1">
    <source>
        <dbReference type="ARBA" id="ARBA00001452"/>
    </source>
</evidence>
<evidence type="ECO:0000256" key="2">
    <source>
        <dbReference type="ARBA" id="ARBA00009699"/>
    </source>
</evidence>
<evidence type="ECO:0000256" key="8">
    <source>
        <dbReference type="PIRNR" id="PIRNR016302"/>
    </source>
</evidence>
<sequence>MVFVKSIQPVAAAVASIASFVNPGHLDVNEAASVAGVARTIAADVMSYYPGTATAFADVAAPYYWWEVGGMFGSMLDYSHYTKDTTYDKIIATALLAQAGEKYDYMLAKHFGDEGNDDQSFWGFAVMTAAERNFPQPDPSTPSWLQMVENIHASQAARWNAKTCGGGLAWQIFDSNPNGMHYKNSVANGGFFQLSARLARATGDKKYLDWAEKIWDWTAGVGLIDNGFAIYDGVDSNDNCTQVNKVSFSYTQGIFMYGAAVMANTTGDKLWADRTEGILQASHSYFDPFGNTTNIMYEHACEHVNSCNVDMLSFKGYFSRFAYASTQMVPSLLPAVNELLKPSASAAAAACTGGPKGTTCGQKWYVGGFDGHTGLGQEMCALETIQGLLVPNAAPPLKGTAIKVVRDFSPVPPATEPSAPSPAPSAPASSSTTHASSAASPPTSAPSRRATFSTVSTITTSGVSSVNINLHAVFLSGLTGVLVWGLV</sequence>
<keyword evidence="11" id="KW-1185">Reference proteome</keyword>
<organism evidence="10 11">
    <name type="scientific">Coniochaeta pulveracea</name>
    <dbReference type="NCBI Taxonomy" id="177199"/>
    <lineage>
        <taxon>Eukaryota</taxon>
        <taxon>Fungi</taxon>
        <taxon>Dikarya</taxon>
        <taxon>Ascomycota</taxon>
        <taxon>Pezizomycotina</taxon>
        <taxon>Sordariomycetes</taxon>
        <taxon>Sordariomycetidae</taxon>
        <taxon>Coniochaetales</taxon>
        <taxon>Coniochaetaceae</taxon>
        <taxon>Coniochaeta</taxon>
    </lineage>
</organism>
<dbReference type="GO" id="GO:0016052">
    <property type="term" value="P:carbohydrate catabolic process"/>
    <property type="evidence" value="ECO:0007669"/>
    <property type="project" value="InterPro"/>
</dbReference>
<comment type="catalytic activity">
    <reaction evidence="1 8">
        <text>Random hydrolysis of (1-&gt;6)-alpha-D-mannosidic linkages in unbranched (1-&gt;6)-mannans.</text>
        <dbReference type="EC" id="3.2.1.101"/>
    </reaction>
</comment>
<dbReference type="GO" id="GO:0009272">
    <property type="term" value="P:fungal-type cell wall biogenesis"/>
    <property type="evidence" value="ECO:0007669"/>
    <property type="project" value="TreeGrafter"/>
</dbReference>
<feature type="region of interest" description="Disordered" evidence="9">
    <location>
        <begin position="412"/>
        <end position="450"/>
    </location>
</feature>
<comment type="caution">
    <text evidence="10">The sequence shown here is derived from an EMBL/GenBank/DDBJ whole genome shotgun (WGS) entry which is preliminary data.</text>
</comment>
<proteinExistence type="inferred from homology"/>
<dbReference type="FunFam" id="1.50.10.20:FF:000033">
    <property type="entry name" value="Mannan endo-1,6-alpha-mannosidase"/>
    <property type="match status" value="1"/>
</dbReference>
<dbReference type="Pfam" id="PF03663">
    <property type="entry name" value="Glyco_hydro_76"/>
    <property type="match status" value="1"/>
</dbReference>
<dbReference type="EMBL" id="QVQW01000060">
    <property type="protein sequence ID" value="RKU42166.1"/>
    <property type="molecule type" value="Genomic_DNA"/>
</dbReference>
<feature type="compositionally biased region" description="Pro residues" evidence="9">
    <location>
        <begin position="412"/>
        <end position="425"/>
    </location>
</feature>
<dbReference type="EC" id="3.2.1.101" evidence="3 8"/>
<feature type="compositionally biased region" description="Low complexity" evidence="9">
    <location>
        <begin position="426"/>
        <end position="450"/>
    </location>
</feature>
<dbReference type="OrthoDB" id="4187847at2759"/>
<protein>
    <recommendedName>
        <fullName evidence="3 8">Mannan endo-1,6-alpha-mannosidase</fullName>
        <ecNumber evidence="3 8">3.2.1.101</ecNumber>
    </recommendedName>
</protein>
<dbReference type="PANTHER" id="PTHR12145:SF38">
    <property type="entry name" value="MANNAN ENDO-1,6-ALPHA-MANNOSIDASE"/>
    <property type="match status" value="1"/>
</dbReference>
<evidence type="ECO:0000256" key="5">
    <source>
        <dbReference type="ARBA" id="ARBA00022801"/>
    </source>
</evidence>
<evidence type="ECO:0000313" key="11">
    <source>
        <dbReference type="Proteomes" id="UP000275385"/>
    </source>
</evidence>
<accession>A0A420Y2Q3</accession>